<evidence type="ECO:0000313" key="2">
    <source>
        <dbReference type="EMBL" id="PRY26754.1"/>
    </source>
</evidence>
<protein>
    <recommendedName>
        <fullName evidence="4">DUF3887 domain-containing protein</fullName>
    </recommendedName>
</protein>
<accession>A0A2T0S002</accession>
<reference evidence="2 3" key="1">
    <citation type="submission" date="2018-03" db="EMBL/GenBank/DDBJ databases">
        <title>Genomic Encyclopedia of Archaeal and Bacterial Type Strains, Phase II (KMG-II): from individual species to whole genera.</title>
        <authorList>
            <person name="Goeker M."/>
        </authorList>
    </citation>
    <scope>NUCLEOTIDE SEQUENCE [LARGE SCALE GENOMIC DNA]</scope>
    <source>
        <strain evidence="2 3">DSM 29328</strain>
    </source>
</reference>
<feature type="chain" id="PRO_5015461224" description="DUF3887 domain-containing protein" evidence="1">
    <location>
        <begin position="24"/>
        <end position="142"/>
    </location>
</feature>
<feature type="signal peptide" evidence="1">
    <location>
        <begin position="1"/>
        <end position="23"/>
    </location>
</feature>
<evidence type="ECO:0000256" key="1">
    <source>
        <dbReference type="SAM" id="SignalP"/>
    </source>
</evidence>
<evidence type="ECO:0000313" key="3">
    <source>
        <dbReference type="Proteomes" id="UP000239480"/>
    </source>
</evidence>
<dbReference type="EMBL" id="PVTD01000001">
    <property type="protein sequence ID" value="PRY26754.1"/>
    <property type="molecule type" value="Genomic_DNA"/>
</dbReference>
<comment type="caution">
    <text evidence="2">The sequence shown here is derived from an EMBL/GenBank/DDBJ whole genome shotgun (WGS) entry which is preliminary data.</text>
</comment>
<keyword evidence="1" id="KW-0732">Signal</keyword>
<name>A0A2T0S002_9RHOB</name>
<dbReference type="Proteomes" id="UP000239480">
    <property type="component" value="Unassembled WGS sequence"/>
</dbReference>
<dbReference type="AlphaFoldDB" id="A0A2T0S002"/>
<proteinExistence type="predicted"/>
<dbReference type="OrthoDB" id="7742632at2"/>
<organism evidence="2 3">
    <name type="scientific">Aliiruegeria haliotis</name>
    <dbReference type="NCBI Taxonomy" id="1280846"/>
    <lineage>
        <taxon>Bacteria</taxon>
        <taxon>Pseudomonadati</taxon>
        <taxon>Pseudomonadota</taxon>
        <taxon>Alphaproteobacteria</taxon>
        <taxon>Rhodobacterales</taxon>
        <taxon>Roseobacteraceae</taxon>
        <taxon>Aliiruegeria</taxon>
    </lineage>
</organism>
<keyword evidence="3" id="KW-1185">Reference proteome</keyword>
<gene>
    <name evidence="2" type="ORF">CLV78_101856</name>
</gene>
<dbReference type="RefSeq" id="WP_106203482.1">
    <property type="nucleotide sequence ID" value="NZ_PVTD01000001.1"/>
</dbReference>
<sequence>MRNILVATLLSLSLLPFGSTATAQDRPSVFEDYASFEAFIDEKIMAREFGVLFQAMGGGQNLKLADLQSITSQTRAMFPRDFEAVQVIKRDEMDGGFAAEGRVYWVGETYAFVYVLLHDRGDEIVVINLALHGAPGPLLSMF</sequence>
<evidence type="ECO:0008006" key="4">
    <source>
        <dbReference type="Google" id="ProtNLM"/>
    </source>
</evidence>